<organism evidence="2 3">
    <name type="scientific">Variovorax guangxiensis</name>
    <dbReference type="NCBI Taxonomy" id="1775474"/>
    <lineage>
        <taxon>Bacteria</taxon>
        <taxon>Pseudomonadati</taxon>
        <taxon>Pseudomonadota</taxon>
        <taxon>Betaproteobacteria</taxon>
        <taxon>Burkholderiales</taxon>
        <taxon>Comamonadaceae</taxon>
        <taxon>Variovorax</taxon>
    </lineage>
</organism>
<sequence>MPLAERTDELKRLIQAFESEAGRFYPLTLSLLYVTQDSLSFDRPIGRPNHAIMLWQYYGAIQGEGGAEGLAKDLEDSDLKWGIRGAKLTCFGVLEGDGCELFVRMAQRAGTLFDKDEASSLKSRMVQEILDTELKRHAPAKPTAASNDNPLALWLNYLLFHLSMTNPGREKAQRINPDPFTLSLLALERLYSERSIGKADRSVQPLSALQFKVAMSFPGEQRQYVSATVNALRSHLPPDSIFYDYDYQAQLAKPNLDVLLQDIYRNRADLVVIFLCEEYGAKQWCGLEWRAIRDLIKHKNDDQIMFVRFDDAPVEGVLSLDGYVDARVHSPEKLADFIRQRVETSRA</sequence>
<evidence type="ECO:0000313" key="2">
    <source>
        <dbReference type="EMBL" id="RUR69419.1"/>
    </source>
</evidence>
<proteinExistence type="predicted"/>
<reference evidence="2 3" key="1">
    <citation type="submission" date="2018-12" db="EMBL/GenBank/DDBJ databases">
        <title>The genome sequences of Variovorax guangxiensis DSM 27352.</title>
        <authorList>
            <person name="Gao J."/>
            <person name="Sun J."/>
        </authorList>
    </citation>
    <scope>NUCLEOTIDE SEQUENCE [LARGE SCALE GENOMIC DNA]</scope>
    <source>
        <strain evidence="2 3">DSM 27352</strain>
    </source>
</reference>
<dbReference type="EMBL" id="RXFT01000008">
    <property type="protein sequence ID" value="RUR69419.1"/>
    <property type="molecule type" value="Genomic_DNA"/>
</dbReference>
<dbReference type="InterPro" id="IPR000157">
    <property type="entry name" value="TIR_dom"/>
</dbReference>
<dbReference type="SUPFAM" id="SSF52200">
    <property type="entry name" value="Toll/Interleukin receptor TIR domain"/>
    <property type="match status" value="1"/>
</dbReference>
<dbReference type="RefSeq" id="WP_126023511.1">
    <property type="nucleotide sequence ID" value="NZ_RXFT01000008.1"/>
</dbReference>
<dbReference type="OrthoDB" id="9816036at2"/>
<accession>A0A3S0XBI3</accession>
<protein>
    <submittedName>
        <fullName evidence="2">TIR domain-containing protein</fullName>
    </submittedName>
</protein>
<gene>
    <name evidence="2" type="ORF">EJP67_20390</name>
</gene>
<dbReference type="AlphaFoldDB" id="A0A3S0XBI3"/>
<dbReference type="Proteomes" id="UP000281118">
    <property type="component" value="Unassembled WGS sequence"/>
</dbReference>
<comment type="caution">
    <text evidence="2">The sequence shown here is derived from an EMBL/GenBank/DDBJ whole genome shotgun (WGS) entry which is preliminary data.</text>
</comment>
<dbReference type="InterPro" id="IPR035897">
    <property type="entry name" value="Toll_tir_struct_dom_sf"/>
</dbReference>
<dbReference type="GO" id="GO:0007165">
    <property type="term" value="P:signal transduction"/>
    <property type="evidence" value="ECO:0007669"/>
    <property type="project" value="InterPro"/>
</dbReference>
<evidence type="ECO:0000259" key="1">
    <source>
        <dbReference type="Pfam" id="PF13676"/>
    </source>
</evidence>
<evidence type="ECO:0000313" key="3">
    <source>
        <dbReference type="Proteomes" id="UP000281118"/>
    </source>
</evidence>
<dbReference type="Pfam" id="PF13676">
    <property type="entry name" value="TIR_2"/>
    <property type="match status" value="1"/>
</dbReference>
<feature type="domain" description="TIR" evidence="1">
    <location>
        <begin position="215"/>
        <end position="329"/>
    </location>
</feature>
<name>A0A3S0XBI3_9BURK</name>